<keyword evidence="5 7" id="KW-0472">Membrane</keyword>
<feature type="transmembrane region" description="Helical" evidence="7">
    <location>
        <begin position="347"/>
        <end position="368"/>
    </location>
</feature>
<evidence type="ECO:0000313" key="10">
    <source>
        <dbReference type="Proteomes" id="UP001172728"/>
    </source>
</evidence>
<feature type="transmembrane region" description="Helical" evidence="7">
    <location>
        <begin position="74"/>
        <end position="101"/>
    </location>
</feature>
<dbReference type="PANTHER" id="PTHR43124">
    <property type="entry name" value="PURINE EFFLUX PUMP PBUE"/>
    <property type="match status" value="1"/>
</dbReference>
<evidence type="ECO:0000256" key="4">
    <source>
        <dbReference type="ARBA" id="ARBA00022989"/>
    </source>
</evidence>
<feature type="transmembrane region" description="Helical" evidence="7">
    <location>
        <begin position="319"/>
        <end position="340"/>
    </location>
</feature>
<sequence>MNDPLTRTLELDPLGPLLDREEPATTTHDLHLEAEPTTLTIPVVGGGEAIVVDEPEAGYRSTAALTLSPRRAGLALSALALGAFATGANEASIVALSANIARGLGAPVSQVGLLATAFALTVVLAAIPLTVVTRRLSKRVALSATFGVWTVGLVLAASAAALPQLAAGRIVSAAAHALFWAIVAPTAASLFAPHLRARSVTRIMVGAAAAGVVGTPLITVAGGSLGWQAPYWAFAALGVLLAVALALLLPGSAPARRGASDPTDSPVEHHATGDLPSMRAFVRVLVVTFAASVAMTTTWTYIVPFYTDVAEVGTRTVPILFALGGTVAVGTTLAVTPYLATHAVPTVAFGLVVLSVAWTLLATGLGWAAVAGQVAQAAGWAVLLAALLNWAMRHSPWRSEVGASTYTVAMNSGAAVGPLVGGLLVEQHGLRDLPVVSLALTLLAAGVTAGVDRTMLRRLRVPRHVRLALEARDAMRARRQEWQRRTGAAVGEAIGTAGQGAARAADRGARRAGSALRSHVRDWAELS</sequence>
<evidence type="ECO:0000256" key="2">
    <source>
        <dbReference type="ARBA" id="ARBA00022475"/>
    </source>
</evidence>
<keyword evidence="3 7" id="KW-0812">Transmembrane</keyword>
<keyword evidence="4 7" id="KW-1133">Transmembrane helix</keyword>
<dbReference type="Pfam" id="PF07690">
    <property type="entry name" value="MFS_1"/>
    <property type="match status" value="1"/>
</dbReference>
<feature type="transmembrane region" description="Helical" evidence="7">
    <location>
        <begin position="113"/>
        <end position="133"/>
    </location>
</feature>
<feature type="transmembrane region" description="Helical" evidence="7">
    <location>
        <begin position="173"/>
        <end position="191"/>
    </location>
</feature>
<evidence type="ECO:0000313" key="9">
    <source>
        <dbReference type="EMBL" id="MDN4475750.1"/>
    </source>
</evidence>
<evidence type="ECO:0000256" key="3">
    <source>
        <dbReference type="ARBA" id="ARBA00022692"/>
    </source>
</evidence>
<dbReference type="InterPro" id="IPR036259">
    <property type="entry name" value="MFS_trans_sf"/>
</dbReference>
<comment type="subcellular location">
    <subcellularLocation>
        <location evidence="1">Cell membrane</location>
        <topology evidence="1">Multi-pass membrane protein</topology>
    </subcellularLocation>
</comment>
<dbReference type="PROSITE" id="PS50850">
    <property type="entry name" value="MFS"/>
    <property type="match status" value="1"/>
</dbReference>
<accession>A0ABT8G9D1</accession>
<gene>
    <name evidence="9" type="ORF">QQX09_07765</name>
</gene>
<organism evidence="9 10">
    <name type="scientific">Demequina litoralis</name>
    <dbReference type="NCBI Taxonomy" id="3051660"/>
    <lineage>
        <taxon>Bacteria</taxon>
        <taxon>Bacillati</taxon>
        <taxon>Actinomycetota</taxon>
        <taxon>Actinomycetes</taxon>
        <taxon>Micrococcales</taxon>
        <taxon>Demequinaceae</taxon>
        <taxon>Demequina</taxon>
    </lineage>
</organism>
<protein>
    <submittedName>
        <fullName evidence="9">MFS transporter</fullName>
    </submittedName>
</protein>
<dbReference type="InterPro" id="IPR050189">
    <property type="entry name" value="MFS_Efflux_Transporters"/>
</dbReference>
<evidence type="ECO:0000259" key="8">
    <source>
        <dbReference type="PROSITE" id="PS50850"/>
    </source>
</evidence>
<evidence type="ECO:0000256" key="1">
    <source>
        <dbReference type="ARBA" id="ARBA00004651"/>
    </source>
</evidence>
<evidence type="ECO:0000256" key="5">
    <source>
        <dbReference type="ARBA" id="ARBA00023136"/>
    </source>
</evidence>
<keyword evidence="2" id="KW-1003">Cell membrane</keyword>
<dbReference type="SUPFAM" id="SSF103473">
    <property type="entry name" value="MFS general substrate transporter"/>
    <property type="match status" value="1"/>
</dbReference>
<reference evidence="9" key="1">
    <citation type="submission" date="2023-06" db="EMBL/GenBank/DDBJ databases">
        <title>Sysu t00192.</title>
        <authorList>
            <person name="Gao L."/>
            <person name="Fang B.-Z."/>
            <person name="Li W.-J."/>
        </authorList>
    </citation>
    <scope>NUCLEOTIDE SEQUENCE</scope>
    <source>
        <strain evidence="9">SYSU T00192</strain>
    </source>
</reference>
<dbReference type="RefSeq" id="WP_301133119.1">
    <property type="nucleotide sequence ID" value="NZ_JAUHPW010000005.1"/>
</dbReference>
<dbReference type="PANTHER" id="PTHR43124:SF3">
    <property type="entry name" value="CHLORAMPHENICOL EFFLUX PUMP RV0191"/>
    <property type="match status" value="1"/>
</dbReference>
<evidence type="ECO:0000256" key="7">
    <source>
        <dbReference type="SAM" id="Phobius"/>
    </source>
</evidence>
<feature type="region of interest" description="Disordered" evidence="6">
    <location>
        <begin position="1"/>
        <end position="21"/>
    </location>
</feature>
<name>A0ABT8G9D1_9MICO</name>
<feature type="transmembrane region" description="Helical" evidence="7">
    <location>
        <begin position="403"/>
        <end position="424"/>
    </location>
</feature>
<feature type="transmembrane region" description="Helical" evidence="7">
    <location>
        <begin position="203"/>
        <end position="225"/>
    </location>
</feature>
<feature type="transmembrane region" description="Helical" evidence="7">
    <location>
        <begin position="284"/>
        <end position="307"/>
    </location>
</feature>
<feature type="domain" description="Major facilitator superfamily (MFS) profile" evidence="8">
    <location>
        <begin position="75"/>
        <end position="456"/>
    </location>
</feature>
<feature type="transmembrane region" description="Helical" evidence="7">
    <location>
        <begin position="231"/>
        <end position="249"/>
    </location>
</feature>
<evidence type="ECO:0000256" key="6">
    <source>
        <dbReference type="SAM" id="MobiDB-lite"/>
    </source>
</evidence>
<feature type="transmembrane region" description="Helical" evidence="7">
    <location>
        <begin position="436"/>
        <end position="456"/>
    </location>
</feature>
<dbReference type="Proteomes" id="UP001172728">
    <property type="component" value="Unassembled WGS sequence"/>
</dbReference>
<dbReference type="EMBL" id="JAUHPW010000005">
    <property type="protein sequence ID" value="MDN4475750.1"/>
    <property type="molecule type" value="Genomic_DNA"/>
</dbReference>
<dbReference type="InterPro" id="IPR011701">
    <property type="entry name" value="MFS"/>
</dbReference>
<feature type="transmembrane region" description="Helical" evidence="7">
    <location>
        <begin position="374"/>
        <end position="391"/>
    </location>
</feature>
<keyword evidence="10" id="KW-1185">Reference proteome</keyword>
<comment type="caution">
    <text evidence="9">The sequence shown here is derived from an EMBL/GenBank/DDBJ whole genome shotgun (WGS) entry which is preliminary data.</text>
</comment>
<dbReference type="InterPro" id="IPR020846">
    <property type="entry name" value="MFS_dom"/>
</dbReference>
<feature type="transmembrane region" description="Helical" evidence="7">
    <location>
        <begin position="140"/>
        <end position="161"/>
    </location>
</feature>
<proteinExistence type="predicted"/>
<dbReference type="Gene3D" id="1.20.1250.20">
    <property type="entry name" value="MFS general substrate transporter like domains"/>
    <property type="match status" value="1"/>
</dbReference>